<dbReference type="PANTHER" id="PTHR11328:SF24">
    <property type="entry name" value="MAJOR FACILITATOR SUPERFAMILY (MFS) PROFILE DOMAIN-CONTAINING PROTEIN"/>
    <property type="match status" value="1"/>
</dbReference>
<proteinExistence type="inferred from homology"/>
<comment type="similarity">
    <text evidence="1">Belongs to the sodium:galactoside symporter (TC 2.A.2) family.</text>
</comment>
<feature type="transmembrane region" description="Helical" evidence="2">
    <location>
        <begin position="339"/>
        <end position="358"/>
    </location>
</feature>
<accession>A0A7X1EBB2</accession>
<evidence type="ECO:0000256" key="1">
    <source>
        <dbReference type="ARBA" id="ARBA00009617"/>
    </source>
</evidence>
<evidence type="ECO:0000313" key="3">
    <source>
        <dbReference type="EMBL" id="MBC2607612.1"/>
    </source>
</evidence>
<feature type="transmembrane region" description="Helical" evidence="2">
    <location>
        <begin position="185"/>
        <end position="205"/>
    </location>
</feature>
<feature type="transmembrane region" description="Helical" evidence="2">
    <location>
        <begin position="38"/>
        <end position="61"/>
    </location>
</feature>
<keyword evidence="2" id="KW-0472">Membrane</keyword>
<evidence type="ECO:0000313" key="4">
    <source>
        <dbReference type="Proteomes" id="UP000526501"/>
    </source>
</evidence>
<reference evidence="3 4" key="1">
    <citation type="submission" date="2020-07" db="EMBL/GenBank/DDBJ databases">
        <authorList>
            <person name="Feng X."/>
        </authorList>
    </citation>
    <scope>NUCLEOTIDE SEQUENCE [LARGE SCALE GENOMIC DNA]</scope>
    <source>
        <strain evidence="3 4">JCM23202</strain>
    </source>
</reference>
<evidence type="ECO:0000256" key="2">
    <source>
        <dbReference type="SAM" id="Phobius"/>
    </source>
</evidence>
<dbReference type="GO" id="GO:0005886">
    <property type="term" value="C:plasma membrane"/>
    <property type="evidence" value="ECO:0007669"/>
    <property type="project" value="TreeGrafter"/>
</dbReference>
<keyword evidence="4" id="KW-1185">Reference proteome</keyword>
<name>A0A7X1EBB2_9BACT</name>
<feature type="transmembrane region" description="Helical" evidence="2">
    <location>
        <begin position="82"/>
        <end position="101"/>
    </location>
</feature>
<feature type="transmembrane region" description="Helical" evidence="2">
    <location>
        <begin position="307"/>
        <end position="327"/>
    </location>
</feature>
<feature type="transmembrane region" description="Helical" evidence="2">
    <location>
        <begin position="405"/>
        <end position="426"/>
    </location>
</feature>
<dbReference type="GO" id="GO:0015293">
    <property type="term" value="F:symporter activity"/>
    <property type="evidence" value="ECO:0007669"/>
    <property type="project" value="InterPro"/>
</dbReference>
<dbReference type="Pfam" id="PF13347">
    <property type="entry name" value="MFS_2"/>
    <property type="match status" value="2"/>
</dbReference>
<gene>
    <name evidence="3" type="ORF">H5P27_16285</name>
</gene>
<dbReference type="RefSeq" id="WP_185661487.1">
    <property type="nucleotide sequence ID" value="NZ_CAWPOO010000013.1"/>
</dbReference>
<organism evidence="3 4">
    <name type="scientific">Pelagicoccus albus</name>
    <dbReference type="NCBI Taxonomy" id="415222"/>
    <lineage>
        <taxon>Bacteria</taxon>
        <taxon>Pseudomonadati</taxon>
        <taxon>Verrucomicrobiota</taxon>
        <taxon>Opitutia</taxon>
        <taxon>Puniceicoccales</taxon>
        <taxon>Pelagicoccaceae</taxon>
        <taxon>Pelagicoccus</taxon>
    </lineage>
</organism>
<comment type="caution">
    <text evidence="3">The sequence shown here is derived from an EMBL/GenBank/DDBJ whole genome shotgun (WGS) entry which is preliminary data.</text>
</comment>
<protein>
    <submittedName>
        <fullName evidence="3">MFS transporter</fullName>
    </submittedName>
</protein>
<dbReference type="InterPro" id="IPR036259">
    <property type="entry name" value="MFS_trans_sf"/>
</dbReference>
<keyword evidence="2" id="KW-1133">Transmembrane helix</keyword>
<feature type="transmembrane region" description="Helical" evidence="2">
    <location>
        <begin position="446"/>
        <end position="470"/>
    </location>
</feature>
<feature type="transmembrane region" description="Helical" evidence="2">
    <location>
        <begin position="364"/>
        <end position="385"/>
    </location>
</feature>
<keyword evidence="2" id="KW-0812">Transmembrane</keyword>
<dbReference type="SUPFAM" id="SSF103473">
    <property type="entry name" value="MFS general substrate transporter"/>
    <property type="match status" value="1"/>
</dbReference>
<dbReference type="AlphaFoldDB" id="A0A7X1EBB2"/>
<feature type="transmembrane region" description="Helical" evidence="2">
    <location>
        <begin position="113"/>
        <end position="141"/>
    </location>
</feature>
<dbReference type="Proteomes" id="UP000526501">
    <property type="component" value="Unassembled WGS sequence"/>
</dbReference>
<dbReference type="GO" id="GO:0008643">
    <property type="term" value="P:carbohydrate transport"/>
    <property type="evidence" value="ECO:0007669"/>
    <property type="project" value="InterPro"/>
</dbReference>
<dbReference type="EMBL" id="JACHVC010000013">
    <property type="protein sequence ID" value="MBC2607612.1"/>
    <property type="molecule type" value="Genomic_DNA"/>
</dbReference>
<dbReference type="Gene3D" id="1.20.1250.20">
    <property type="entry name" value="MFS general substrate transporter like domains"/>
    <property type="match status" value="1"/>
</dbReference>
<sequence>MSDKASQKLTFTEKFGYSLGDGSANFVFQVLLWYQQPYFIEVFGLGPTVLFWLLLGGRLYDAITDPAMGIISDRTKTRWGQFRPWILWSAIPFAGVFWLTFTKPDLGPVGLTAYAIIAYLILMSVYTMNNVPYAALAGVMSSDPDERTSIQQYRFFTAMAASFVVQTFTIPWVAKFGQGDDAKGWSITIGIFAAISFLFFLGTFATTRERVPVGKSAPVKDDMRDLRQNRPWLILFGVTLFIFITLSFRGGPMYYFMAQYMDSDTLVNFVAKFGFVASPDGNISFGQKILDTIGLLVQPDRSNGSSVAIGVFGMAGNIVTLIGVAFSKKIVHAFGKKNMFVVCLAGTTIVTASIFVVGPYDVTTLFILSLLWPATYGPTIPVLWVMIADTADFSEWKTGRRATGFVFAGIVFALKAGLALGGAFSAKIMQWHGYESGAANTDAAQFAIRISATIYSAVPLGIAVLLLLVYPIGKNLNAQMVEQLKIRRENASD</sequence>
<dbReference type="PANTHER" id="PTHR11328">
    <property type="entry name" value="MAJOR FACILITATOR SUPERFAMILY DOMAIN-CONTAINING PROTEIN"/>
    <property type="match status" value="1"/>
</dbReference>
<feature type="transmembrane region" description="Helical" evidence="2">
    <location>
        <begin position="232"/>
        <end position="257"/>
    </location>
</feature>
<dbReference type="CDD" id="cd17332">
    <property type="entry name" value="MFS_MelB_like"/>
    <property type="match status" value="1"/>
</dbReference>
<dbReference type="InterPro" id="IPR039672">
    <property type="entry name" value="MFS_2"/>
</dbReference>
<feature type="transmembrane region" description="Helical" evidence="2">
    <location>
        <begin position="153"/>
        <end position="173"/>
    </location>
</feature>